<comment type="caution">
    <text evidence="3">The sequence shown here is derived from an EMBL/GenBank/DDBJ whole genome shotgun (WGS) entry which is preliminary data.</text>
</comment>
<proteinExistence type="predicted"/>
<dbReference type="Proteomes" id="UP000076858">
    <property type="component" value="Unassembled WGS sequence"/>
</dbReference>
<dbReference type="InterPro" id="IPR016186">
    <property type="entry name" value="C-type_lectin-like/link_sf"/>
</dbReference>
<dbReference type="InterPro" id="IPR018378">
    <property type="entry name" value="C-type_lectin_CS"/>
</dbReference>
<sequence length="53" mass="6029">MTVPVYTNWAPARPDPYDTNIDDCMIYGGIRFLTFWGDIKCVTMARAICEAQP</sequence>
<dbReference type="InterPro" id="IPR016187">
    <property type="entry name" value="CTDL_fold"/>
</dbReference>
<organism evidence="3 4">
    <name type="scientific">Daphnia magna</name>
    <dbReference type="NCBI Taxonomy" id="35525"/>
    <lineage>
        <taxon>Eukaryota</taxon>
        <taxon>Metazoa</taxon>
        <taxon>Ecdysozoa</taxon>
        <taxon>Arthropoda</taxon>
        <taxon>Crustacea</taxon>
        <taxon>Branchiopoda</taxon>
        <taxon>Diplostraca</taxon>
        <taxon>Cladocera</taxon>
        <taxon>Anomopoda</taxon>
        <taxon>Daphniidae</taxon>
        <taxon>Daphnia</taxon>
    </lineage>
</organism>
<dbReference type="Gene3D" id="3.10.100.10">
    <property type="entry name" value="Mannose-Binding Protein A, subunit A"/>
    <property type="match status" value="1"/>
</dbReference>
<name>A0A164ID37_9CRUS</name>
<dbReference type="PROSITE" id="PS00615">
    <property type="entry name" value="C_TYPE_LECTIN_1"/>
    <property type="match status" value="1"/>
</dbReference>
<protein>
    <recommendedName>
        <fullName evidence="2">C-type lectin domain-containing protein</fullName>
    </recommendedName>
</protein>
<keyword evidence="1" id="KW-1015">Disulfide bond</keyword>
<dbReference type="AlphaFoldDB" id="A0A164ID37"/>
<evidence type="ECO:0000256" key="1">
    <source>
        <dbReference type="ARBA" id="ARBA00023157"/>
    </source>
</evidence>
<evidence type="ECO:0000259" key="2">
    <source>
        <dbReference type="PROSITE" id="PS50041"/>
    </source>
</evidence>
<dbReference type="InterPro" id="IPR001304">
    <property type="entry name" value="C-type_lectin-like"/>
</dbReference>
<evidence type="ECO:0000313" key="3">
    <source>
        <dbReference type="EMBL" id="KZS01132.1"/>
    </source>
</evidence>
<evidence type="ECO:0000313" key="4">
    <source>
        <dbReference type="Proteomes" id="UP000076858"/>
    </source>
</evidence>
<accession>A0A164ID37</accession>
<gene>
    <name evidence="3" type="ORF">APZ42_002298</name>
</gene>
<dbReference type="SUPFAM" id="SSF56436">
    <property type="entry name" value="C-type lectin-like"/>
    <property type="match status" value="1"/>
</dbReference>
<dbReference type="CDD" id="cd00037">
    <property type="entry name" value="CLECT"/>
    <property type="match status" value="1"/>
</dbReference>
<dbReference type="EMBL" id="LRGB01007542">
    <property type="protein sequence ID" value="KZS01132.1"/>
    <property type="molecule type" value="Genomic_DNA"/>
</dbReference>
<keyword evidence="4" id="KW-1185">Reference proteome</keyword>
<reference evidence="3 4" key="1">
    <citation type="submission" date="2016-03" db="EMBL/GenBank/DDBJ databases">
        <title>EvidentialGene: Evidence-directed Construction of Genes on Genomes.</title>
        <authorList>
            <person name="Gilbert D.G."/>
            <person name="Choi J.-H."/>
            <person name="Mockaitis K."/>
            <person name="Colbourne J."/>
            <person name="Pfrender M."/>
        </authorList>
    </citation>
    <scope>NUCLEOTIDE SEQUENCE [LARGE SCALE GENOMIC DNA]</scope>
    <source>
        <strain evidence="3 4">Xinb3</strain>
        <tissue evidence="3">Complete organism</tissue>
    </source>
</reference>
<dbReference type="PROSITE" id="PS50041">
    <property type="entry name" value="C_TYPE_LECTIN_2"/>
    <property type="match status" value="1"/>
</dbReference>
<feature type="domain" description="C-type lectin" evidence="2">
    <location>
        <begin position="6"/>
        <end position="50"/>
    </location>
</feature>